<proteinExistence type="predicted"/>
<dbReference type="PANTHER" id="PTHR44757:SF10">
    <property type="entry name" value="MEMBRANE PROTEIN"/>
    <property type="match status" value="1"/>
</dbReference>
<dbReference type="SMART" id="SM00052">
    <property type="entry name" value="EAL"/>
    <property type="match status" value="1"/>
</dbReference>
<dbReference type="InterPro" id="IPR000160">
    <property type="entry name" value="GGDEF_dom"/>
</dbReference>
<dbReference type="EMBL" id="QQBB01000022">
    <property type="protein sequence ID" value="RDI50391.1"/>
    <property type="molecule type" value="Genomic_DNA"/>
</dbReference>
<dbReference type="PROSITE" id="PS50887">
    <property type="entry name" value="GGDEF"/>
    <property type="match status" value="1"/>
</dbReference>
<dbReference type="Gene3D" id="3.30.70.270">
    <property type="match status" value="1"/>
</dbReference>
<protein>
    <submittedName>
        <fullName evidence="4">Periplasmic sensor diguanylate cyclase/phosphodiesterase</fullName>
    </submittedName>
</protein>
<dbReference type="Pfam" id="PF05228">
    <property type="entry name" value="CHASE4"/>
    <property type="match status" value="1"/>
</dbReference>
<dbReference type="PROSITE" id="PS50883">
    <property type="entry name" value="EAL"/>
    <property type="match status" value="1"/>
</dbReference>
<keyword evidence="1" id="KW-0472">Membrane</keyword>
<dbReference type="Pfam" id="PF00563">
    <property type="entry name" value="EAL"/>
    <property type="match status" value="1"/>
</dbReference>
<feature type="transmembrane region" description="Helical" evidence="1">
    <location>
        <begin position="20"/>
        <end position="42"/>
    </location>
</feature>
<comment type="caution">
    <text evidence="4">The sequence shown here is derived from an EMBL/GenBank/DDBJ whole genome shotgun (WGS) entry which is preliminary data.</text>
</comment>
<evidence type="ECO:0000259" key="2">
    <source>
        <dbReference type="PROSITE" id="PS50883"/>
    </source>
</evidence>
<keyword evidence="1" id="KW-0812">Transmembrane</keyword>
<dbReference type="InterPro" id="IPR029787">
    <property type="entry name" value="Nucleotide_cyclase"/>
</dbReference>
<dbReference type="SUPFAM" id="SSF141868">
    <property type="entry name" value="EAL domain-like"/>
    <property type="match status" value="1"/>
</dbReference>
<dbReference type="CDD" id="cd01948">
    <property type="entry name" value="EAL"/>
    <property type="match status" value="1"/>
</dbReference>
<organism evidence="4 5">
    <name type="scientific">Microvirga subterranea</name>
    <dbReference type="NCBI Taxonomy" id="186651"/>
    <lineage>
        <taxon>Bacteria</taxon>
        <taxon>Pseudomonadati</taxon>
        <taxon>Pseudomonadota</taxon>
        <taxon>Alphaproteobacteria</taxon>
        <taxon>Hyphomicrobiales</taxon>
        <taxon>Methylobacteriaceae</taxon>
        <taxon>Microvirga</taxon>
    </lineage>
</organism>
<dbReference type="InterPro" id="IPR001633">
    <property type="entry name" value="EAL_dom"/>
</dbReference>
<dbReference type="Pfam" id="PF00990">
    <property type="entry name" value="GGDEF"/>
    <property type="match status" value="1"/>
</dbReference>
<evidence type="ECO:0000259" key="3">
    <source>
        <dbReference type="PROSITE" id="PS50887"/>
    </source>
</evidence>
<dbReference type="InterPro" id="IPR043128">
    <property type="entry name" value="Rev_trsase/Diguanyl_cyclase"/>
</dbReference>
<evidence type="ECO:0000313" key="4">
    <source>
        <dbReference type="EMBL" id="RDI50391.1"/>
    </source>
</evidence>
<dbReference type="Proteomes" id="UP000254925">
    <property type="component" value="Unassembled WGS sequence"/>
</dbReference>
<dbReference type="PANTHER" id="PTHR44757">
    <property type="entry name" value="DIGUANYLATE CYCLASE DGCP"/>
    <property type="match status" value="1"/>
</dbReference>
<feature type="domain" description="EAL" evidence="2">
    <location>
        <begin position="486"/>
        <end position="737"/>
    </location>
</feature>
<evidence type="ECO:0000256" key="1">
    <source>
        <dbReference type="SAM" id="Phobius"/>
    </source>
</evidence>
<reference evidence="4 5" key="1">
    <citation type="submission" date="2018-07" db="EMBL/GenBank/DDBJ databases">
        <title>Genomic Encyclopedia of Type Strains, Phase IV (KMG-IV): sequencing the most valuable type-strain genomes for metagenomic binning, comparative biology and taxonomic classification.</title>
        <authorList>
            <person name="Goeker M."/>
        </authorList>
    </citation>
    <scope>NUCLEOTIDE SEQUENCE [LARGE SCALE GENOMIC DNA]</scope>
    <source>
        <strain evidence="4 5">DSM 14364</strain>
    </source>
</reference>
<dbReference type="AlphaFoldDB" id="A0A370H2Q5"/>
<gene>
    <name evidence="4" type="ORF">DES45_1227</name>
</gene>
<feature type="domain" description="GGDEF" evidence="3">
    <location>
        <begin position="344"/>
        <end position="477"/>
    </location>
</feature>
<keyword evidence="1" id="KW-1133">Transmembrane helix</keyword>
<dbReference type="SUPFAM" id="SSF55073">
    <property type="entry name" value="Nucleotide cyclase"/>
    <property type="match status" value="1"/>
</dbReference>
<evidence type="ECO:0000313" key="5">
    <source>
        <dbReference type="Proteomes" id="UP000254925"/>
    </source>
</evidence>
<dbReference type="NCBIfam" id="TIGR00254">
    <property type="entry name" value="GGDEF"/>
    <property type="match status" value="1"/>
</dbReference>
<sequence length="759" mass="84071">MPLSTITPQRHQQGFSRRALLPISIVTVGAVLLAVATLFWAVRHTDRLSVDRQIRTTRHAIESSIEDLAKQQQTVAEWDQAVLELTSSFTNWQWINDEMGVWLYTLFGHDQVYILNPQDEAVYVMMDGALVATSQYLVAQPDLYPLVRAARDDIRRQQESHRSDRTRPHPIGRAAQFLEVLGRPAVASATTIISSTKAVVQEPGSEFVIVSVRFLGGRFLAELSSRHSIDQPRFSRFNTALSREQSLPLVSDQGQPVGYFIWEPELPGTEILRIVGPAAILVTATVIILLLVLIRSLSRSVKELQASEASAQHLAYHDALTGLPNRALFDQWLGDALFRARRGENVALLMLDLDGFKHVNDTLGHQAGDHLIRSFAQRLSGALHPSEAIARIGGDEFAIIQTEIKAAAEVEALCSRIFDVVRQPFSIHGNQAFIGVSIGVATAPEAGLDPIELMRKADIALYHAKAEGRDVRRYFADVMDQHVKLRARIEDDLRSALKRERGLKVLYQPQVSAADGTIIGLEALVRWHHPTHGLILPDQFIPIAEETGLIVPLGEWVLRQACETSLRWPHLFMAVNLSAKQFHSNKFAERVIKIVRDSGADPRRIELEITESVLLGDPATREALKALREAGFRIALDDFGTGHSSLGYLRQFEVDKIKIDRSFIKQLGQGSDKNSGPLVEAIVALGHTMGLTVTAEGIETDQQREFLASRGCNELQGFLFSEAVTADAVADLIRASMRPVSKAVSASLDRNVPSRRGEA</sequence>
<dbReference type="Gene3D" id="3.20.20.450">
    <property type="entry name" value="EAL domain"/>
    <property type="match status" value="1"/>
</dbReference>
<dbReference type="InterPro" id="IPR035919">
    <property type="entry name" value="EAL_sf"/>
</dbReference>
<name>A0A370H2Q5_9HYPH</name>
<dbReference type="SMART" id="SM00267">
    <property type="entry name" value="GGDEF"/>
    <property type="match status" value="1"/>
</dbReference>
<dbReference type="CDD" id="cd01949">
    <property type="entry name" value="GGDEF"/>
    <property type="match status" value="1"/>
</dbReference>
<dbReference type="InterPro" id="IPR052155">
    <property type="entry name" value="Biofilm_reg_signaling"/>
</dbReference>
<dbReference type="RefSeq" id="WP_170151626.1">
    <property type="nucleotide sequence ID" value="NZ_QQBB01000022.1"/>
</dbReference>
<feature type="transmembrane region" description="Helical" evidence="1">
    <location>
        <begin position="274"/>
        <end position="294"/>
    </location>
</feature>
<accession>A0A370H2Q5</accession>
<dbReference type="InterPro" id="IPR007892">
    <property type="entry name" value="CHASE4"/>
</dbReference>
<keyword evidence="5" id="KW-1185">Reference proteome</keyword>